<reference evidence="5 6" key="1">
    <citation type="submission" date="2019-04" db="EMBL/GenBank/DDBJ databases">
        <title>Genome sequencing of Streptococcus rubneri DSM 26920(T).</title>
        <authorList>
            <person name="Kook J.-K."/>
            <person name="Park S.-N."/>
            <person name="Lim Y.K."/>
        </authorList>
    </citation>
    <scope>NUCLEOTIDE SEQUENCE [LARGE SCALE GENOMIC DNA]</scope>
    <source>
        <strain evidence="5 6">DSM 26920</strain>
    </source>
</reference>
<proteinExistence type="predicted"/>
<dbReference type="Gene3D" id="3.90.640.30">
    <property type="match status" value="1"/>
</dbReference>
<evidence type="ECO:0000259" key="4">
    <source>
        <dbReference type="PROSITE" id="PS51677"/>
    </source>
</evidence>
<organism evidence="5 6">
    <name type="scientific">Streptococcus rubneri</name>
    <dbReference type="NCBI Taxonomy" id="1234680"/>
    <lineage>
        <taxon>Bacteria</taxon>
        <taxon>Bacillati</taxon>
        <taxon>Bacillota</taxon>
        <taxon>Bacilli</taxon>
        <taxon>Lactobacillales</taxon>
        <taxon>Streptococcaceae</taxon>
        <taxon>Streptococcus</taxon>
    </lineage>
</organism>
<name>A0A4Z1DT67_9STRE</name>
<comment type="caution">
    <text evidence="5">The sequence shown here is derived from an EMBL/GenBank/DDBJ whole genome shotgun (WGS) entry which is preliminary data.</text>
</comment>
<dbReference type="InterPro" id="IPR002509">
    <property type="entry name" value="NODB_dom"/>
</dbReference>
<keyword evidence="3" id="KW-1133">Transmembrane helix</keyword>
<dbReference type="InterPro" id="IPR050248">
    <property type="entry name" value="Polysacc_deacetylase_ArnD"/>
</dbReference>
<sequence length="461" mass="52935">MKINYIKILVLVLLNLLLVGAIYIGYQKIQEARAIKNYNQQFSKALKAEATEEKNRDSQIQKGIVGQTYVTAYYPTLNGEPIAIIKEKILADIGSIPQEEENNHQARELFFYHSEVLPDPFVGVHPYQIKRTQYKWKKEMFIKDELKKLPLVYLDDQGNTFQFSQLFTDLGFAKETLLTELRSQLVFLRMDDQQIEELLETVAASDMASWSFSYEKSLLSISLPVEIEGMETFDVPLSKLYDVIDTDRLQPDDLTAYEAYQEQRHEKMVALTFDDGPDPTTTPQALEILKKYRVKGTFFMLGKNVSAYPEIAKQVRQAGHEIGNHSWNHPVLTKLSLDAAKREIMDTKEIIQKVTGVQTMITRPPYGSINSAIQYAVDQAFIMWDVDTLDWKSHNTNAILSEIKKQVKPGSIILMHDIHQTSINALPAVIEYLQSQGYNLVTIDELLDHQVESHRLYYSKN</sequence>
<evidence type="ECO:0000256" key="3">
    <source>
        <dbReference type="SAM" id="Phobius"/>
    </source>
</evidence>
<protein>
    <submittedName>
        <fullName evidence="5">Peptidoglycan-N-acetylglucosamine deacetylase</fullName>
    </submittedName>
</protein>
<evidence type="ECO:0000256" key="1">
    <source>
        <dbReference type="ARBA" id="ARBA00022723"/>
    </source>
</evidence>
<evidence type="ECO:0000313" key="5">
    <source>
        <dbReference type="EMBL" id="TGN91671.1"/>
    </source>
</evidence>
<evidence type="ECO:0000313" key="6">
    <source>
        <dbReference type="Proteomes" id="UP000297986"/>
    </source>
</evidence>
<dbReference type="Pfam" id="PF18627">
    <property type="entry name" value="PgdA_N"/>
    <property type="match status" value="1"/>
</dbReference>
<dbReference type="SUPFAM" id="SSF144015">
    <property type="entry name" value="Peptidoglycan deacetylase N-terminal noncatalytic region"/>
    <property type="match status" value="1"/>
</dbReference>
<keyword evidence="1" id="KW-0479">Metal-binding</keyword>
<feature type="domain" description="NodB homology" evidence="4">
    <location>
        <begin position="267"/>
        <end position="441"/>
    </location>
</feature>
<keyword evidence="3" id="KW-0472">Membrane</keyword>
<dbReference type="PROSITE" id="PS51677">
    <property type="entry name" value="NODB"/>
    <property type="match status" value="1"/>
</dbReference>
<feature type="transmembrane region" description="Helical" evidence="3">
    <location>
        <begin position="6"/>
        <end position="26"/>
    </location>
</feature>
<dbReference type="SUPFAM" id="SSF88713">
    <property type="entry name" value="Glycoside hydrolase/deacetylase"/>
    <property type="match status" value="1"/>
</dbReference>
<dbReference type="GO" id="GO:0016020">
    <property type="term" value="C:membrane"/>
    <property type="evidence" value="ECO:0007669"/>
    <property type="project" value="TreeGrafter"/>
</dbReference>
<dbReference type="OrthoDB" id="9812065at2"/>
<dbReference type="EMBL" id="SRRP01000001">
    <property type="protein sequence ID" value="TGN91671.1"/>
    <property type="molecule type" value="Genomic_DNA"/>
</dbReference>
<dbReference type="Proteomes" id="UP000297986">
    <property type="component" value="Unassembled WGS sequence"/>
</dbReference>
<dbReference type="InterPro" id="IPR040802">
    <property type="entry name" value="PgdA_N"/>
</dbReference>
<dbReference type="RefSeq" id="WP_135782068.1">
    <property type="nucleotide sequence ID" value="NZ_JASHFX010000002.1"/>
</dbReference>
<dbReference type="Gene3D" id="3.30.565.50">
    <property type="match status" value="1"/>
</dbReference>
<dbReference type="GO" id="GO:0016810">
    <property type="term" value="F:hydrolase activity, acting on carbon-nitrogen (but not peptide) bonds"/>
    <property type="evidence" value="ECO:0007669"/>
    <property type="project" value="InterPro"/>
</dbReference>
<keyword evidence="6" id="KW-1185">Reference proteome</keyword>
<dbReference type="InterPro" id="IPR011330">
    <property type="entry name" value="Glyco_hydro/deAcase_b/a-brl"/>
</dbReference>
<dbReference type="Pfam" id="PF01522">
    <property type="entry name" value="Polysacc_deac_1"/>
    <property type="match status" value="1"/>
</dbReference>
<dbReference type="AlphaFoldDB" id="A0A4Z1DT67"/>
<accession>A0A4Z1DT67</accession>
<keyword evidence="2" id="KW-0378">Hydrolase</keyword>
<gene>
    <name evidence="5" type="ORF">E5S68_01535</name>
</gene>
<dbReference type="PANTHER" id="PTHR10587">
    <property type="entry name" value="GLYCOSYL TRANSFERASE-RELATED"/>
    <property type="match status" value="1"/>
</dbReference>
<dbReference type="GO" id="GO:0046872">
    <property type="term" value="F:metal ion binding"/>
    <property type="evidence" value="ECO:0007669"/>
    <property type="project" value="UniProtKB-KW"/>
</dbReference>
<evidence type="ECO:0000256" key="2">
    <source>
        <dbReference type="ARBA" id="ARBA00022801"/>
    </source>
</evidence>
<dbReference type="PANTHER" id="PTHR10587:SF133">
    <property type="entry name" value="CHITIN DEACETYLASE 1-RELATED"/>
    <property type="match status" value="1"/>
</dbReference>
<dbReference type="GO" id="GO:0005975">
    <property type="term" value="P:carbohydrate metabolic process"/>
    <property type="evidence" value="ECO:0007669"/>
    <property type="project" value="InterPro"/>
</dbReference>
<dbReference type="Gene3D" id="3.20.20.370">
    <property type="entry name" value="Glycoside hydrolase/deacetylase"/>
    <property type="match status" value="1"/>
</dbReference>
<keyword evidence="3" id="KW-0812">Transmembrane</keyword>